<proteinExistence type="predicted"/>
<protein>
    <submittedName>
        <fullName evidence="2">Uncharacterized protein</fullName>
    </submittedName>
</protein>
<reference evidence="2 3" key="1">
    <citation type="submission" date="2020-04" db="EMBL/GenBank/DDBJ databases">
        <title>Flammeovirga sp. SR4, a novel species isolated from seawater.</title>
        <authorList>
            <person name="Wang X."/>
        </authorList>
    </citation>
    <scope>NUCLEOTIDE SEQUENCE [LARGE SCALE GENOMIC DNA]</scope>
    <source>
        <strain evidence="2 3">ATCC 23126</strain>
    </source>
</reference>
<dbReference type="PROSITE" id="PS51257">
    <property type="entry name" value="PROKAR_LIPOPROTEIN"/>
    <property type="match status" value="1"/>
</dbReference>
<evidence type="ECO:0000256" key="1">
    <source>
        <dbReference type="SAM" id="SignalP"/>
    </source>
</evidence>
<feature type="signal peptide" evidence="1">
    <location>
        <begin position="1"/>
        <end position="20"/>
    </location>
</feature>
<sequence length="468" mass="51771">MKYRLSYLLLLNLFIFFSCDTENSGTDHLTQDQLRHLVGIDASYRFSTPENFTTELVYVENDTVVVPLTVDASTFSEEDTRYRPENRTNVVGTAKIDMTGRLQLKEALAVMKGNAIIPQAEFSISTTNDSVYFFVDLNGLNNKPYPEFTTLQSKIINQNQVNEVLYNDVYVFTPDDATAKGYDFNGFKEVCFAKDYGFIQIIMDDPTSESGEYKLSLITIFTIPGFESSPISSTGVAGFRHSEQPTGARLLTNQQLYLLVNLKELSLVNTVWGETFTSDLNKARDAFSDGEIAWESYLINSLGLDEAGITNAELEHANVKQQIADLTGSTANPGSMINNDSLNLGAYKWSLFYLSHVNGTSSSEVYGTKLGGPFTVEDSLSLNGDFENLLGFELSSSAQKGEAEIASPRNVQYATPAGAIKQWIVDEERSTSKGGKYENRVFLLNPNYSEVGAFGLAEEGGAVVRYKK</sequence>
<keyword evidence="3" id="KW-1185">Reference proteome</keyword>
<keyword evidence="1" id="KW-0732">Signal</keyword>
<dbReference type="EMBL" id="JABANE010000088">
    <property type="protein sequence ID" value="NME71190.1"/>
    <property type="molecule type" value="Genomic_DNA"/>
</dbReference>
<evidence type="ECO:0000313" key="2">
    <source>
        <dbReference type="EMBL" id="NME71190.1"/>
    </source>
</evidence>
<dbReference type="RefSeq" id="WP_169659412.1">
    <property type="nucleotide sequence ID" value="NZ_JABANE010000088.1"/>
</dbReference>
<name>A0A7X9RYP2_9BACT</name>
<organism evidence="2 3">
    <name type="scientific">Flammeovirga aprica JL-4</name>
    <dbReference type="NCBI Taxonomy" id="694437"/>
    <lineage>
        <taxon>Bacteria</taxon>
        <taxon>Pseudomonadati</taxon>
        <taxon>Bacteroidota</taxon>
        <taxon>Cytophagia</taxon>
        <taxon>Cytophagales</taxon>
        <taxon>Flammeovirgaceae</taxon>
        <taxon>Flammeovirga</taxon>
    </lineage>
</organism>
<dbReference type="Proteomes" id="UP000576082">
    <property type="component" value="Unassembled WGS sequence"/>
</dbReference>
<dbReference type="AlphaFoldDB" id="A0A7X9RYP2"/>
<feature type="chain" id="PRO_5030519158" evidence="1">
    <location>
        <begin position="21"/>
        <end position="468"/>
    </location>
</feature>
<gene>
    <name evidence="2" type="ORF">HHU12_24715</name>
</gene>
<accession>A0A7X9RYP2</accession>
<comment type="caution">
    <text evidence="2">The sequence shown here is derived from an EMBL/GenBank/DDBJ whole genome shotgun (WGS) entry which is preliminary data.</text>
</comment>
<evidence type="ECO:0000313" key="3">
    <source>
        <dbReference type="Proteomes" id="UP000576082"/>
    </source>
</evidence>